<name>C0XIL3_LENH9</name>
<proteinExistence type="predicted"/>
<gene>
    <name evidence="1" type="ORF">HMPREF0519_1074</name>
</gene>
<evidence type="ECO:0000313" key="2">
    <source>
        <dbReference type="Proteomes" id="UP000003752"/>
    </source>
</evidence>
<dbReference type="AlphaFoldDB" id="C0XIL3"/>
<organism evidence="1 2">
    <name type="scientific">Lentilactobacillus hilgardii (strain ATCC 8290 / DSM 20176 / CCUG 30140 / JCM 1155 / KCTC 3500 / NBRC 15886 / NCIMB 8040 / NRRL B-1843 / 9)</name>
    <dbReference type="NCBI Taxonomy" id="1423757"/>
    <lineage>
        <taxon>Bacteria</taxon>
        <taxon>Bacillati</taxon>
        <taxon>Bacillota</taxon>
        <taxon>Bacilli</taxon>
        <taxon>Lactobacillales</taxon>
        <taxon>Lactobacillaceae</taxon>
        <taxon>Lentilactobacillus</taxon>
    </lineage>
</organism>
<accession>C0XIL3</accession>
<reference evidence="1 2" key="1">
    <citation type="submission" date="2009-01" db="EMBL/GenBank/DDBJ databases">
        <authorList>
            <person name="Qin X."/>
            <person name="Bachman B."/>
            <person name="Battles P."/>
            <person name="Bell A."/>
            <person name="Bess C."/>
            <person name="Bickham C."/>
            <person name="Chaboub L."/>
            <person name="Chen D."/>
            <person name="Coyle M."/>
            <person name="Deiros D.R."/>
            <person name="Dinh H."/>
            <person name="Forbes L."/>
            <person name="Fowler G."/>
            <person name="Francisco L."/>
            <person name="Fu Q."/>
            <person name="Gubbala S."/>
            <person name="Hale W."/>
            <person name="Han Y."/>
            <person name="Hemphill L."/>
            <person name="Highlander S.K."/>
            <person name="Hirani K."/>
            <person name="Hogues M."/>
            <person name="Jackson L."/>
            <person name="Jakkamsetti A."/>
            <person name="Javaid M."/>
            <person name="Jiang H."/>
            <person name="Korchina V."/>
            <person name="Kovar C."/>
            <person name="Lara F."/>
            <person name="Lee S."/>
            <person name="Mata R."/>
            <person name="Mathew T."/>
            <person name="Moen C."/>
            <person name="Morales K."/>
            <person name="Munidasa M."/>
            <person name="Nazareth L."/>
            <person name="Ngo R."/>
            <person name="Nguyen L."/>
            <person name="Okwuonu G."/>
            <person name="Ongeri F."/>
            <person name="Patil S."/>
            <person name="Petrosino J."/>
            <person name="Pham C."/>
            <person name="Pham P."/>
            <person name="Pu L.-L."/>
            <person name="Puazo M."/>
            <person name="Raj R."/>
            <person name="Reid J."/>
            <person name="Rouhana J."/>
            <person name="Saada N."/>
            <person name="Shang Y."/>
            <person name="Simmons D."/>
            <person name="Thornton R."/>
            <person name="Warren J."/>
            <person name="Weissenberger G."/>
            <person name="Zhang J."/>
            <person name="Zhang L."/>
            <person name="Zhou C."/>
            <person name="Zhu D."/>
            <person name="Muzny D."/>
            <person name="Worley K."/>
            <person name="Gibbs R."/>
        </authorList>
    </citation>
    <scope>NUCLEOTIDE SEQUENCE [LARGE SCALE GENOMIC DNA]</scope>
    <source>
        <strain evidence="2">ATCC 8290 / DSM 20176 / CCUG 30140 / JCM 1155 / KCTC 3500 / NBRC 15886 / NCIMB 8040 / NRRL B-1843 / 9</strain>
    </source>
</reference>
<sequence>MNELEFKQTKLLKRIQNHEMMLSPSCVSGYYNRTTDNNPLDFTKLSDNEKITLVNWIVTVFKPIKTVNKWHSSYGLKHLFEHAPLGFYVKNGAFKGAMLIAGFEPVDPNELNWRFKISEVSIDNSEIAKAWDFTSKGDN</sequence>
<keyword evidence="2" id="KW-1185">Reference proteome</keyword>
<protein>
    <submittedName>
        <fullName evidence="1">Uncharacterized protein</fullName>
    </submittedName>
</protein>
<dbReference type="RefSeq" id="WP_003633947.1">
    <property type="nucleotide sequence ID" value="NZ_AZDF01000006.1"/>
</dbReference>
<dbReference type="HOGENOM" id="CLU_154657_0_0_9"/>
<evidence type="ECO:0000313" key="1">
    <source>
        <dbReference type="EMBL" id="EEI24783.1"/>
    </source>
</evidence>
<comment type="caution">
    <text evidence="1">The sequence shown here is derived from an EMBL/GenBank/DDBJ whole genome shotgun (WGS) entry which is preliminary data.</text>
</comment>
<dbReference type="PATRIC" id="fig|1423757.3.peg.2286"/>
<dbReference type="EMBL" id="ACGP01000115">
    <property type="protein sequence ID" value="EEI24783.1"/>
    <property type="molecule type" value="Genomic_DNA"/>
</dbReference>
<dbReference type="Proteomes" id="UP000003752">
    <property type="component" value="Unassembled WGS sequence"/>
</dbReference>